<sequence length="103" mass="11286">MELHLQRQSRNGIFYPSQRGKGRLFGGFSGRLIGRGCAVAAFEHRGGVVERLGFADGHAAGTRFIVGAAASRREQAQQDGEHEVSHHMLPMKRAPPVRMEPPP</sequence>
<accession>A0A1Y5PVR6</accession>
<organism evidence="2">
    <name type="scientific">uncultured Sphingopyxis sp</name>
    <dbReference type="NCBI Taxonomy" id="310581"/>
    <lineage>
        <taxon>Bacteria</taxon>
        <taxon>Pseudomonadati</taxon>
        <taxon>Pseudomonadota</taxon>
        <taxon>Alphaproteobacteria</taxon>
        <taxon>Sphingomonadales</taxon>
        <taxon>Sphingomonadaceae</taxon>
        <taxon>Sphingopyxis</taxon>
        <taxon>environmental samples</taxon>
    </lineage>
</organism>
<evidence type="ECO:0000313" key="2">
    <source>
        <dbReference type="EMBL" id="SBV34098.1"/>
    </source>
</evidence>
<evidence type="ECO:0000256" key="1">
    <source>
        <dbReference type="SAM" id="MobiDB-lite"/>
    </source>
</evidence>
<dbReference type="AlphaFoldDB" id="A0A1Y5PVR6"/>
<protein>
    <submittedName>
        <fullName evidence="2">Uncharacterized protein</fullName>
    </submittedName>
</protein>
<feature type="region of interest" description="Disordered" evidence="1">
    <location>
        <begin position="71"/>
        <end position="103"/>
    </location>
</feature>
<dbReference type="KEGG" id="sphu:SPPYR_2978"/>
<proteinExistence type="predicted"/>
<reference evidence="2" key="1">
    <citation type="submission" date="2016-03" db="EMBL/GenBank/DDBJ databases">
        <authorList>
            <person name="Ploux O."/>
        </authorList>
    </citation>
    <scope>NUCLEOTIDE SEQUENCE</scope>
    <source>
        <strain evidence="2">UC10</strain>
    </source>
</reference>
<gene>
    <name evidence="2" type="ORF">SPPYR_2978</name>
</gene>
<name>A0A1Y5PVR6_9SPHN</name>
<dbReference type="EMBL" id="LT598653">
    <property type="protein sequence ID" value="SBV34098.1"/>
    <property type="molecule type" value="Genomic_DNA"/>
</dbReference>
<feature type="compositionally biased region" description="Basic and acidic residues" evidence="1">
    <location>
        <begin position="71"/>
        <end position="86"/>
    </location>
</feature>